<sequence length="177" mass="18814">MQYFVRGLFFGGFATGLLLLLPAALVQTLASDTVRTTALMVSVAVFLAVEVGLLPFRMPQNARLVPSDIVVRTDGSGALQFGFEMGTGLRTFVPSHLPYAAISVLLFAGPWWATPLGGLAFALGRALMVSSSVRSGDASVWDSAFVKLRRPILWLLWVTAGLAGTVAVLIRHGNLPG</sequence>
<feature type="transmembrane region" description="Helical" evidence="1">
    <location>
        <begin position="152"/>
        <end position="170"/>
    </location>
</feature>
<feature type="transmembrane region" description="Helical" evidence="1">
    <location>
        <begin position="36"/>
        <end position="56"/>
    </location>
</feature>
<gene>
    <name evidence="2" type="ORF">FQU76_12960</name>
</gene>
<feature type="transmembrane region" description="Helical" evidence="1">
    <location>
        <begin position="99"/>
        <end position="123"/>
    </location>
</feature>
<keyword evidence="1" id="KW-0812">Transmembrane</keyword>
<dbReference type="OrthoDB" id="4263397at2"/>
<reference evidence="2 3" key="1">
    <citation type="submission" date="2019-07" db="EMBL/GenBank/DDBJ databases">
        <authorList>
            <person name="Zhu P."/>
        </authorList>
    </citation>
    <scope>NUCLEOTIDE SEQUENCE [LARGE SCALE GENOMIC DNA]</scope>
    <source>
        <strain evidence="2 3">SSL-25</strain>
    </source>
</reference>
<evidence type="ECO:0000313" key="2">
    <source>
        <dbReference type="EMBL" id="QDY77273.1"/>
    </source>
</evidence>
<keyword evidence="3" id="KW-1185">Reference proteome</keyword>
<evidence type="ECO:0000256" key="1">
    <source>
        <dbReference type="SAM" id="Phobius"/>
    </source>
</evidence>
<name>A0A5B8JIC9_9ACTN</name>
<dbReference type="KEGG" id="sqz:FQU76_12960"/>
<dbReference type="Proteomes" id="UP000320580">
    <property type="component" value="Chromosome"/>
</dbReference>
<accession>A0A5B8JIC9</accession>
<dbReference type="RefSeq" id="WP_146480611.1">
    <property type="nucleotide sequence ID" value="NZ_CP042266.1"/>
</dbReference>
<evidence type="ECO:0000313" key="3">
    <source>
        <dbReference type="Proteomes" id="UP000320580"/>
    </source>
</evidence>
<keyword evidence="1" id="KW-1133">Transmembrane helix</keyword>
<keyword evidence="1" id="KW-0472">Membrane</keyword>
<dbReference type="AlphaFoldDB" id="A0A5B8JIC9"/>
<proteinExistence type="predicted"/>
<organism evidence="2 3">
    <name type="scientific">Streptomyces qinzhouensis</name>
    <dbReference type="NCBI Taxonomy" id="2599401"/>
    <lineage>
        <taxon>Bacteria</taxon>
        <taxon>Bacillati</taxon>
        <taxon>Actinomycetota</taxon>
        <taxon>Actinomycetes</taxon>
        <taxon>Kitasatosporales</taxon>
        <taxon>Streptomycetaceae</taxon>
        <taxon>Streptomyces</taxon>
    </lineage>
</organism>
<dbReference type="EMBL" id="CP042266">
    <property type="protein sequence ID" value="QDY77273.1"/>
    <property type="molecule type" value="Genomic_DNA"/>
</dbReference>
<protein>
    <submittedName>
        <fullName evidence="2">Uncharacterized protein</fullName>
    </submittedName>
</protein>